<dbReference type="GeneID" id="20644232"/>
<dbReference type="Pfam" id="PF03221">
    <property type="entry name" value="HTH_Tnp_Tc5"/>
    <property type="match status" value="1"/>
</dbReference>
<dbReference type="RefSeq" id="XP_009535337.1">
    <property type="nucleotide sequence ID" value="XM_009537042.1"/>
</dbReference>
<evidence type="ECO:0000313" key="4">
    <source>
        <dbReference type="EMBL" id="EGZ08704.1"/>
    </source>
</evidence>
<evidence type="ECO:0000313" key="5">
    <source>
        <dbReference type="Proteomes" id="UP000002640"/>
    </source>
</evidence>
<feature type="domain" description="DDE-1" evidence="2">
    <location>
        <begin position="107"/>
        <end position="221"/>
    </location>
</feature>
<evidence type="ECO:0008006" key="6">
    <source>
        <dbReference type="Google" id="ProtNLM"/>
    </source>
</evidence>
<dbReference type="PANTHER" id="PTHR19303:SF73">
    <property type="entry name" value="PROTEIN PDC2"/>
    <property type="match status" value="1"/>
</dbReference>
<dbReference type="InterPro" id="IPR004875">
    <property type="entry name" value="DDE_SF_endonuclease_dom"/>
</dbReference>
<dbReference type="GO" id="GO:0003677">
    <property type="term" value="F:DNA binding"/>
    <property type="evidence" value="ECO:0007669"/>
    <property type="project" value="UniProtKB-KW"/>
</dbReference>
<keyword evidence="1" id="KW-0238">DNA-binding</keyword>
<accession>G5A5U9</accession>
<organism evidence="4 5">
    <name type="scientific">Phytophthora sojae (strain P6497)</name>
    <name type="common">Soybean stem and root rot agent</name>
    <name type="synonym">Phytophthora megasperma f. sp. glycines</name>
    <dbReference type="NCBI Taxonomy" id="1094619"/>
    <lineage>
        <taxon>Eukaryota</taxon>
        <taxon>Sar</taxon>
        <taxon>Stramenopiles</taxon>
        <taxon>Oomycota</taxon>
        <taxon>Peronosporomycetes</taxon>
        <taxon>Peronosporales</taxon>
        <taxon>Peronosporaceae</taxon>
        <taxon>Phytophthora</taxon>
    </lineage>
</organism>
<dbReference type="InParanoid" id="G5A5U9"/>
<dbReference type="InterPro" id="IPR050863">
    <property type="entry name" value="CenT-Element_Derived"/>
</dbReference>
<dbReference type="PANTHER" id="PTHR19303">
    <property type="entry name" value="TRANSPOSON"/>
    <property type="match status" value="1"/>
</dbReference>
<dbReference type="EMBL" id="JH159160">
    <property type="protein sequence ID" value="EGZ08704.1"/>
    <property type="molecule type" value="Genomic_DNA"/>
</dbReference>
<reference evidence="4 5" key="1">
    <citation type="journal article" date="2006" name="Science">
        <title>Phytophthora genome sequences uncover evolutionary origins and mechanisms of pathogenesis.</title>
        <authorList>
            <person name="Tyler B.M."/>
            <person name="Tripathy S."/>
            <person name="Zhang X."/>
            <person name="Dehal P."/>
            <person name="Jiang R.H."/>
            <person name="Aerts A."/>
            <person name="Arredondo F.D."/>
            <person name="Baxter L."/>
            <person name="Bensasson D."/>
            <person name="Beynon J.L."/>
            <person name="Chapman J."/>
            <person name="Damasceno C.M."/>
            <person name="Dorrance A.E."/>
            <person name="Dou D."/>
            <person name="Dickerman A.W."/>
            <person name="Dubchak I.L."/>
            <person name="Garbelotto M."/>
            <person name="Gijzen M."/>
            <person name="Gordon S.G."/>
            <person name="Govers F."/>
            <person name="Grunwald N.J."/>
            <person name="Huang W."/>
            <person name="Ivors K.L."/>
            <person name="Jones R.W."/>
            <person name="Kamoun S."/>
            <person name="Krampis K."/>
            <person name="Lamour K.H."/>
            <person name="Lee M.K."/>
            <person name="McDonald W.H."/>
            <person name="Medina M."/>
            <person name="Meijer H.J."/>
            <person name="Nordberg E.K."/>
            <person name="Maclean D.J."/>
            <person name="Ospina-Giraldo M.D."/>
            <person name="Morris P.F."/>
            <person name="Phuntumart V."/>
            <person name="Putnam N.H."/>
            <person name="Rash S."/>
            <person name="Rose J.K."/>
            <person name="Sakihama Y."/>
            <person name="Salamov A.A."/>
            <person name="Savidor A."/>
            <person name="Scheuring C.F."/>
            <person name="Smith B.M."/>
            <person name="Sobral B.W."/>
            <person name="Terry A."/>
            <person name="Torto-Alalibo T.A."/>
            <person name="Win J."/>
            <person name="Xu Z."/>
            <person name="Zhang H."/>
            <person name="Grigoriev I.V."/>
            <person name="Rokhsar D.S."/>
            <person name="Boore J.L."/>
        </authorList>
    </citation>
    <scope>NUCLEOTIDE SEQUENCE [LARGE SCALE GENOMIC DNA]</scope>
    <source>
        <strain evidence="4 5">P6497</strain>
    </source>
</reference>
<dbReference type="STRING" id="1094619.G5A5U9"/>
<evidence type="ECO:0000259" key="2">
    <source>
        <dbReference type="Pfam" id="PF03184"/>
    </source>
</evidence>
<evidence type="ECO:0000259" key="3">
    <source>
        <dbReference type="Pfam" id="PF03221"/>
    </source>
</evidence>
<gene>
    <name evidence="4" type="ORF">PHYSODRAFT_318663</name>
</gene>
<dbReference type="Pfam" id="PF03184">
    <property type="entry name" value="DDE_1"/>
    <property type="match status" value="1"/>
</dbReference>
<proteinExistence type="predicted"/>
<protein>
    <recommendedName>
        <fullName evidence="6">HTH CENPB-type domain-containing protein</fullName>
    </recommendedName>
</protein>
<dbReference type="AlphaFoldDB" id="G5A5U9"/>
<dbReference type="Proteomes" id="UP000002640">
    <property type="component" value="Unassembled WGS sequence"/>
</dbReference>
<sequence>MLSTEHPFHKNSNIPKLLCLQRPGFSKGWAYRFRKRHDIRCIRKQGEAASVKPSSVDGGRAKMREITDRYELPDIYNLDETSFFYHADAPRTLSRKKMVAGYKADKTQLTMVVATNADGSDKQSLLFIGKMAQPRASKKAWMNTHIFHDWLRELDMCMLLAGRRILLLVDNVSSHTRPSIPLFNVRLEFLPKNTTSVLQPLDQGIITCTKSKFMRIKVEDSVDKCIAGKPQVKISILMAVE</sequence>
<feature type="domain" description="HTH CENPB-type" evidence="3">
    <location>
        <begin position="18"/>
        <end position="40"/>
    </location>
</feature>
<dbReference type="GO" id="GO:0005634">
    <property type="term" value="C:nucleus"/>
    <property type="evidence" value="ECO:0007669"/>
    <property type="project" value="TreeGrafter"/>
</dbReference>
<keyword evidence="5" id="KW-1185">Reference proteome</keyword>
<name>G5A5U9_PHYSP</name>
<evidence type="ECO:0000256" key="1">
    <source>
        <dbReference type="ARBA" id="ARBA00023125"/>
    </source>
</evidence>
<dbReference type="KEGG" id="psoj:PHYSODRAFT_318663"/>
<dbReference type="InterPro" id="IPR006600">
    <property type="entry name" value="HTH_CenpB_DNA-bd_dom"/>
</dbReference>